<dbReference type="EMBL" id="CAJVQC010144029">
    <property type="protein sequence ID" value="CAG8844781.1"/>
    <property type="molecule type" value="Genomic_DNA"/>
</dbReference>
<accession>A0ACA9SQC0</accession>
<proteinExistence type="predicted"/>
<feature type="non-terminal residue" evidence="1">
    <location>
        <position position="1"/>
    </location>
</feature>
<dbReference type="Proteomes" id="UP000789920">
    <property type="component" value="Unassembled WGS sequence"/>
</dbReference>
<evidence type="ECO:0000313" key="2">
    <source>
        <dbReference type="Proteomes" id="UP000789920"/>
    </source>
</evidence>
<gene>
    <name evidence="1" type="ORF">RPERSI_LOCUS33356</name>
</gene>
<sequence>KVSYEAVIETLKRKPLKLLRILLILFDDDIIKSYTTSEIMIRELISECNIDMLWIEELLNIQSTNIMKLGINN</sequence>
<evidence type="ECO:0000313" key="1">
    <source>
        <dbReference type="EMBL" id="CAG8844781.1"/>
    </source>
</evidence>
<protein>
    <submittedName>
        <fullName evidence="1">13520_t:CDS:1</fullName>
    </submittedName>
</protein>
<name>A0ACA9SQC0_9GLOM</name>
<reference evidence="1" key="1">
    <citation type="submission" date="2021-06" db="EMBL/GenBank/DDBJ databases">
        <authorList>
            <person name="Kallberg Y."/>
            <person name="Tangrot J."/>
            <person name="Rosling A."/>
        </authorList>
    </citation>
    <scope>NUCLEOTIDE SEQUENCE</scope>
    <source>
        <strain evidence="1">MA461A</strain>
    </source>
</reference>
<organism evidence="1 2">
    <name type="scientific">Racocetra persica</name>
    <dbReference type="NCBI Taxonomy" id="160502"/>
    <lineage>
        <taxon>Eukaryota</taxon>
        <taxon>Fungi</taxon>
        <taxon>Fungi incertae sedis</taxon>
        <taxon>Mucoromycota</taxon>
        <taxon>Glomeromycotina</taxon>
        <taxon>Glomeromycetes</taxon>
        <taxon>Diversisporales</taxon>
        <taxon>Gigasporaceae</taxon>
        <taxon>Racocetra</taxon>
    </lineage>
</organism>
<comment type="caution">
    <text evidence="1">The sequence shown here is derived from an EMBL/GenBank/DDBJ whole genome shotgun (WGS) entry which is preliminary data.</text>
</comment>
<keyword evidence="2" id="KW-1185">Reference proteome</keyword>